<comment type="subcellular location">
    <subcellularLocation>
        <location evidence="1">Cell membrane</location>
        <topology evidence="1">Multi-pass membrane protein</topology>
    </subcellularLocation>
</comment>
<feature type="domain" description="MacB-like periplasmic core" evidence="8">
    <location>
        <begin position="19"/>
        <end position="245"/>
    </location>
</feature>
<accession>U6RDA4</accession>
<evidence type="ECO:0000256" key="4">
    <source>
        <dbReference type="ARBA" id="ARBA00022989"/>
    </source>
</evidence>
<keyword evidence="4 6" id="KW-1133">Transmembrane helix</keyword>
<keyword evidence="3 6" id="KW-0812">Transmembrane</keyword>
<dbReference type="STRING" id="1121098.HMPREF1534_02012"/>
<evidence type="ECO:0008006" key="11">
    <source>
        <dbReference type="Google" id="ProtNLM"/>
    </source>
</evidence>
<feature type="transmembrane region" description="Helical" evidence="6">
    <location>
        <begin position="20"/>
        <end position="40"/>
    </location>
</feature>
<dbReference type="OrthoDB" id="1109882at2"/>
<dbReference type="AlphaFoldDB" id="U6RDA4"/>
<feature type="transmembrane region" description="Helical" evidence="6">
    <location>
        <begin position="383"/>
        <end position="406"/>
    </location>
</feature>
<dbReference type="GO" id="GO:0022857">
    <property type="term" value="F:transmembrane transporter activity"/>
    <property type="evidence" value="ECO:0007669"/>
    <property type="project" value="TreeGrafter"/>
</dbReference>
<dbReference type="Pfam" id="PF12704">
    <property type="entry name" value="MacB_PCD"/>
    <property type="match status" value="1"/>
</dbReference>
<evidence type="ECO:0000256" key="5">
    <source>
        <dbReference type="ARBA" id="ARBA00023136"/>
    </source>
</evidence>
<keyword evidence="10" id="KW-1185">Reference proteome</keyword>
<dbReference type="GO" id="GO:0005886">
    <property type="term" value="C:plasma membrane"/>
    <property type="evidence" value="ECO:0007669"/>
    <property type="project" value="UniProtKB-SubCell"/>
</dbReference>
<evidence type="ECO:0000259" key="7">
    <source>
        <dbReference type="Pfam" id="PF02687"/>
    </source>
</evidence>
<reference evidence="9 10" key="1">
    <citation type="submission" date="2013-04" db="EMBL/GenBank/DDBJ databases">
        <title>The Genome Sequence of Bacteroides massiliensis DSM 17679.</title>
        <authorList>
            <consortium name="The Broad Institute Genomics Platform"/>
            <person name="Earl A."/>
            <person name="Ward D."/>
            <person name="Feldgarden M."/>
            <person name="Gevers D."/>
            <person name="Martens E."/>
            <person name="Fenner L."/>
            <person name="Roux V."/>
            <person name="Mallet M.N."/>
            <person name="Raoult D."/>
            <person name="Walker B."/>
            <person name="Young S."/>
            <person name="Zeng Q."/>
            <person name="Gargeya S."/>
            <person name="Fitzgerald M."/>
            <person name="Haas B."/>
            <person name="Abouelleil A."/>
            <person name="Allen A.W."/>
            <person name="Alvarado L."/>
            <person name="Arachchi H.M."/>
            <person name="Berlin A.M."/>
            <person name="Chapman S.B."/>
            <person name="Gainer-Dewar J."/>
            <person name="Goldberg J."/>
            <person name="Griggs A."/>
            <person name="Gujja S."/>
            <person name="Hansen M."/>
            <person name="Howarth C."/>
            <person name="Imamovic A."/>
            <person name="Ireland A."/>
            <person name="Larimer J."/>
            <person name="McCowan C."/>
            <person name="Murphy C."/>
            <person name="Pearson M."/>
            <person name="Poon T.W."/>
            <person name="Priest M."/>
            <person name="Roberts A."/>
            <person name="Saif S."/>
            <person name="Shea T."/>
            <person name="Sisk P."/>
            <person name="Sykes S."/>
            <person name="Wortman J."/>
            <person name="Nusbaum C."/>
            <person name="Birren B."/>
        </authorList>
    </citation>
    <scope>NUCLEOTIDE SEQUENCE [LARGE SCALE GENOMIC DNA]</scope>
    <source>
        <strain evidence="10">B84634 / Timone 84634 / DSM 17679 / JCM 13223</strain>
    </source>
</reference>
<evidence type="ECO:0000256" key="2">
    <source>
        <dbReference type="ARBA" id="ARBA00022475"/>
    </source>
</evidence>
<keyword evidence="5 6" id="KW-0472">Membrane</keyword>
<evidence type="ECO:0000259" key="8">
    <source>
        <dbReference type="Pfam" id="PF12704"/>
    </source>
</evidence>
<proteinExistence type="predicted"/>
<keyword evidence="2" id="KW-1003">Cell membrane</keyword>
<evidence type="ECO:0000313" key="10">
    <source>
        <dbReference type="Proteomes" id="UP000017831"/>
    </source>
</evidence>
<dbReference type="EMBL" id="AQHY01000025">
    <property type="protein sequence ID" value="EOA54619.1"/>
    <property type="molecule type" value="Genomic_DNA"/>
</dbReference>
<dbReference type="RefSeq" id="WP_005940426.1">
    <property type="nucleotide sequence ID" value="NZ_KB890342.1"/>
</dbReference>
<dbReference type="GeneID" id="60062035"/>
<protein>
    <recommendedName>
        <fullName evidence="11">ABC3 transporter permease protein domain-containing protein</fullName>
    </recommendedName>
</protein>
<feature type="domain" description="ABC3 transporter permease C-terminal" evidence="7">
    <location>
        <begin position="293"/>
        <end position="415"/>
    </location>
</feature>
<gene>
    <name evidence="9" type="ORF">HMPREF1534_02012</name>
</gene>
<comment type="caution">
    <text evidence="9">The sequence shown here is derived from an EMBL/GenBank/DDBJ whole genome shotgun (WGS) entry which is preliminary data.</text>
</comment>
<evidence type="ECO:0000313" key="9">
    <source>
        <dbReference type="EMBL" id="EOA54619.1"/>
    </source>
</evidence>
<dbReference type="HOGENOM" id="CLU_051629_0_0_10"/>
<dbReference type="Pfam" id="PF02687">
    <property type="entry name" value="FtsX"/>
    <property type="match status" value="1"/>
</dbReference>
<dbReference type="InterPro" id="IPR050250">
    <property type="entry name" value="Macrolide_Exporter_MacB"/>
</dbReference>
<feature type="transmembrane region" description="Helical" evidence="6">
    <location>
        <begin position="288"/>
        <end position="309"/>
    </location>
</feature>
<dbReference type="InterPro" id="IPR025857">
    <property type="entry name" value="MacB_PCD"/>
</dbReference>
<sequence>MKKIIQQAFFQLRNQPLLSVITVLGTALAIALIMVILIVYQAKTADYAPEVNRSRSLYVKWERTVYDKKDPNSAGHSRPSLWLVKEIFYPLTTPEAVTATYEGGEVLVGTVGSDEEMNTPLMLTDAAFWKVYQFRFLAGKPFTEADFQSGMKQAVIAKSVARRLFGGAENAIGKDILVNFAAYTVCGVVDDVNRFCEFTWSEVYAPYTSNAIASEAEAGQTSGNNVITILARSTDDFDAIRNEVARGVAQINTTLGDMELQLMGQPDNFRMQLNRKFANQYENLNANFWKYGIMILIILLVPAINLSGLTNTRMRRRLEELGIRKAFGATRNELVWQVLNENLVLTVMGGLLGLALAYLFLWLMSDWLLQTVWGATATMNASMVSPVIFLIAFGFCLILNMFSAYVPAWRVAHTPIVDSLNEKL</sequence>
<dbReference type="PANTHER" id="PTHR30572">
    <property type="entry name" value="MEMBRANE COMPONENT OF TRANSPORTER-RELATED"/>
    <property type="match status" value="1"/>
</dbReference>
<evidence type="ECO:0000256" key="6">
    <source>
        <dbReference type="SAM" id="Phobius"/>
    </source>
</evidence>
<dbReference type="eggNOG" id="COG0577">
    <property type="taxonomic scope" value="Bacteria"/>
</dbReference>
<dbReference type="InterPro" id="IPR003838">
    <property type="entry name" value="ABC3_permease_C"/>
</dbReference>
<name>U6RDA4_9BACT</name>
<dbReference type="Proteomes" id="UP000017831">
    <property type="component" value="Unassembled WGS sequence"/>
</dbReference>
<evidence type="ECO:0000256" key="1">
    <source>
        <dbReference type="ARBA" id="ARBA00004651"/>
    </source>
</evidence>
<feature type="transmembrane region" description="Helical" evidence="6">
    <location>
        <begin position="343"/>
        <end position="363"/>
    </location>
</feature>
<dbReference type="PATRIC" id="fig|1121098.3.peg.2045"/>
<dbReference type="PANTHER" id="PTHR30572:SF18">
    <property type="entry name" value="ABC-TYPE MACROLIDE FAMILY EXPORT SYSTEM PERMEASE COMPONENT 2"/>
    <property type="match status" value="1"/>
</dbReference>
<evidence type="ECO:0000256" key="3">
    <source>
        <dbReference type="ARBA" id="ARBA00022692"/>
    </source>
</evidence>
<organism evidence="9 10">
    <name type="scientific">Phocaeicola massiliensis B84634 = Timone 84634 = DSM 17679 = JCM 13223</name>
    <dbReference type="NCBI Taxonomy" id="1121098"/>
    <lineage>
        <taxon>Bacteria</taxon>
        <taxon>Pseudomonadati</taxon>
        <taxon>Bacteroidota</taxon>
        <taxon>Bacteroidia</taxon>
        <taxon>Bacteroidales</taxon>
        <taxon>Bacteroidaceae</taxon>
        <taxon>Phocaeicola</taxon>
    </lineage>
</organism>